<comment type="caution">
    <text evidence="1">The sequence shown here is derived from an EMBL/GenBank/DDBJ whole genome shotgun (WGS) entry which is preliminary data.</text>
</comment>
<protein>
    <submittedName>
        <fullName evidence="1">Uncharacterized protein</fullName>
    </submittedName>
</protein>
<organism evidence="1">
    <name type="scientific">marine sediment metagenome</name>
    <dbReference type="NCBI Taxonomy" id="412755"/>
    <lineage>
        <taxon>unclassified sequences</taxon>
        <taxon>metagenomes</taxon>
        <taxon>ecological metagenomes</taxon>
    </lineage>
</organism>
<proteinExistence type="predicted"/>
<name>X1DAC1_9ZZZZ</name>
<feature type="non-terminal residue" evidence="1">
    <location>
        <position position="213"/>
    </location>
</feature>
<dbReference type="EMBL" id="BART01034419">
    <property type="protein sequence ID" value="GAH17202.1"/>
    <property type="molecule type" value="Genomic_DNA"/>
</dbReference>
<reference evidence="1" key="1">
    <citation type="journal article" date="2014" name="Front. Microbiol.">
        <title>High frequency of phylogenetically diverse reductive dehalogenase-homologous genes in deep subseafloor sedimentary metagenomes.</title>
        <authorList>
            <person name="Kawai M."/>
            <person name="Futagami T."/>
            <person name="Toyoda A."/>
            <person name="Takaki Y."/>
            <person name="Nishi S."/>
            <person name="Hori S."/>
            <person name="Arai W."/>
            <person name="Tsubouchi T."/>
            <person name="Morono Y."/>
            <person name="Uchiyama I."/>
            <person name="Ito T."/>
            <person name="Fujiyama A."/>
            <person name="Inagaki F."/>
            <person name="Takami H."/>
        </authorList>
    </citation>
    <scope>NUCLEOTIDE SEQUENCE</scope>
    <source>
        <strain evidence="1">Expedition CK06-06</strain>
    </source>
</reference>
<dbReference type="AlphaFoldDB" id="X1DAC1"/>
<accession>X1DAC1</accession>
<sequence>GRKTHMGTIIKVSSLSRKDQTAFKKIAEGRYVLAKKLQSYDWDTGTEWSLREGEGGSPVLARDDKAFKKHAGLQVLSTKLVCDTCRNELSEIVAAGSLYKLCDKCDEETILALRDTDAAKVFEAPTPIPTGISMPGENNVIDGDALAHVRGWIDGGLRGVTSDSALDRIQADVAKGLLAADRAGYLRNSLTAVVTAARSWEYAIVSDSSGGSR</sequence>
<evidence type="ECO:0000313" key="1">
    <source>
        <dbReference type="EMBL" id="GAH17202.1"/>
    </source>
</evidence>
<feature type="non-terminal residue" evidence="1">
    <location>
        <position position="1"/>
    </location>
</feature>
<gene>
    <name evidence="1" type="ORF">S01H4_58832</name>
</gene>